<dbReference type="AlphaFoldDB" id="G8ZVP7"/>
<evidence type="ECO:0000256" key="1">
    <source>
        <dbReference type="ARBA" id="ARBA00004141"/>
    </source>
</evidence>
<dbReference type="PANTHER" id="PTHR23502:SF48">
    <property type="entry name" value="MULTIDRUG TRANSPORTER, PUTATIVE (AFU_ORTHOLOGUE AFUA_5G02700)-RELATED"/>
    <property type="match status" value="1"/>
</dbReference>
<keyword evidence="3 6" id="KW-1133">Transmembrane helix</keyword>
<keyword evidence="2 6" id="KW-0812">Transmembrane</keyword>
<evidence type="ECO:0000256" key="3">
    <source>
        <dbReference type="ARBA" id="ARBA00022989"/>
    </source>
</evidence>
<feature type="region of interest" description="Disordered" evidence="5">
    <location>
        <begin position="587"/>
        <end position="616"/>
    </location>
</feature>
<dbReference type="GeneID" id="11504092"/>
<feature type="transmembrane region" description="Helical" evidence="6">
    <location>
        <begin position="453"/>
        <end position="474"/>
    </location>
</feature>
<evidence type="ECO:0000313" key="9">
    <source>
        <dbReference type="Proteomes" id="UP000005627"/>
    </source>
</evidence>
<evidence type="ECO:0000256" key="6">
    <source>
        <dbReference type="SAM" id="Phobius"/>
    </source>
</evidence>
<keyword evidence="9" id="KW-1185">Reference proteome</keyword>
<evidence type="ECO:0000313" key="8">
    <source>
        <dbReference type="EMBL" id="CCE92691.1"/>
    </source>
</evidence>
<dbReference type="InterPro" id="IPR036259">
    <property type="entry name" value="MFS_trans_sf"/>
</dbReference>
<dbReference type="InParanoid" id="G8ZVP7"/>
<evidence type="ECO:0000256" key="2">
    <source>
        <dbReference type="ARBA" id="ARBA00022692"/>
    </source>
</evidence>
<accession>G8ZVP7</accession>
<dbReference type="Pfam" id="PF07690">
    <property type="entry name" value="MFS_1"/>
    <property type="match status" value="1"/>
</dbReference>
<dbReference type="KEGG" id="tdl:TDEL_0E04480"/>
<protein>
    <recommendedName>
        <fullName evidence="7">Major facilitator superfamily (MFS) profile domain-containing protein</fullName>
    </recommendedName>
</protein>
<keyword evidence="4 6" id="KW-0472">Membrane</keyword>
<proteinExistence type="predicted"/>
<dbReference type="GO" id="GO:0022857">
    <property type="term" value="F:transmembrane transporter activity"/>
    <property type="evidence" value="ECO:0007669"/>
    <property type="project" value="InterPro"/>
</dbReference>
<dbReference type="CDD" id="cd17323">
    <property type="entry name" value="MFS_Tpo1_MDR_like"/>
    <property type="match status" value="1"/>
</dbReference>
<feature type="transmembrane region" description="Helical" evidence="6">
    <location>
        <begin position="235"/>
        <end position="254"/>
    </location>
</feature>
<name>G8ZVP7_TORDE</name>
<feature type="region of interest" description="Disordered" evidence="5">
    <location>
        <begin position="19"/>
        <end position="41"/>
    </location>
</feature>
<comment type="subcellular location">
    <subcellularLocation>
        <location evidence="1">Membrane</location>
        <topology evidence="1">Multi-pass membrane protein</topology>
    </subcellularLocation>
</comment>
<dbReference type="Gene3D" id="1.20.1250.20">
    <property type="entry name" value="MFS general substrate transporter like domains"/>
    <property type="match status" value="1"/>
</dbReference>
<dbReference type="SUPFAM" id="SSF103473">
    <property type="entry name" value="MFS general substrate transporter"/>
    <property type="match status" value="1"/>
</dbReference>
<dbReference type="PANTHER" id="PTHR23502">
    <property type="entry name" value="MAJOR FACILITATOR SUPERFAMILY"/>
    <property type="match status" value="1"/>
</dbReference>
<dbReference type="GO" id="GO:0005886">
    <property type="term" value="C:plasma membrane"/>
    <property type="evidence" value="ECO:0007669"/>
    <property type="project" value="UniProtKB-ARBA"/>
</dbReference>
<organism evidence="8 9">
    <name type="scientific">Torulaspora delbrueckii</name>
    <name type="common">Yeast</name>
    <name type="synonym">Candida colliculosa</name>
    <dbReference type="NCBI Taxonomy" id="4950"/>
    <lineage>
        <taxon>Eukaryota</taxon>
        <taxon>Fungi</taxon>
        <taxon>Dikarya</taxon>
        <taxon>Ascomycota</taxon>
        <taxon>Saccharomycotina</taxon>
        <taxon>Saccharomycetes</taxon>
        <taxon>Saccharomycetales</taxon>
        <taxon>Saccharomycetaceae</taxon>
        <taxon>Torulaspora</taxon>
    </lineage>
</organism>
<feature type="transmembrane region" description="Helical" evidence="6">
    <location>
        <begin position="480"/>
        <end position="503"/>
    </location>
</feature>
<feature type="transmembrane region" description="Helical" evidence="6">
    <location>
        <begin position="142"/>
        <end position="162"/>
    </location>
</feature>
<evidence type="ECO:0000256" key="5">
    <source>
        <dbReference type="SAM" id="MobiDB-lite"/>
    </source>
</evidence>
<reference evidence="8 9" key="1">
    <citation type="journal article" date="2011" name="Proc. Natl. Acad. Sci. U.S.A.">
        <title>Evolutionary erosion of yeast sex chromosomes by mating-type switching accidents.</title>
        <authorList>
            <person name="Gordon J.L."/>
            <person name="Armisen D."/>
            <person name="Proux-Wera E."/>
            <person name="Oheigeartaigh S.S."/>
            <person name="Byrne K.P."/>
            <person name="Wolfe K.H."/>
        </authorList>
    </citation>
    <scope>NUCLEOTIDE SEQUENCE [LARGE SCALE GENOMIC DNA]</scope>
    <source>
        <strain evidence="9">ATCC 10662 / CBS 1146 / NBRC 0425 / NCYC 2629 / NRRL Y-866</strain>
    </source>
</reference>
<dbReference type="InterPro" id="IPR011701">
    <property type="entry name" value="MFS"/>
</dbReference>
<dbReference type="eggNOG" id="KOG0255">
    <property type="taxonomic scope" value="Eukaryota"/>
</dbReference>
<sequence>MIHRLLLINQECAMSLPNCPNKNSRTSEHHTGGLISRTQSHISQRFEDSAQDQEEVLKIIESHKEGVENVLSRYETYSKNLGPVESAIDQETPEKFIPDPNSKLHPEDKWQYPLDVETGFRVVQFVEDDREDPRCWSTRQKWNLTILLGVVCFAVALMSAIITGDMTSPAEYFGVSSIVMCLCVSLMVWGFGVGPLLFAPLSEEFGRNWVYHTTLLVAVVFIVPCAVAKNIGTLLAFRFLDGLAFSAPMCLIGGSLSDMWRNEERGVAMSVFSAAPFIGPVMGPIIGSLLSVKINWRWPYYFMIIFSGCLYIIMVIFLPETHHQTILKKRAKKLRKVTGDPSYRALSEIQIRTFKEIVEGTLMRPVILLSELIVFLITLYMSIIYGLLYMFFFAYPMVYSEGKKWGDIKTSLMFIPLGVGVLISTAISPILNKDYLKRAQRYIDRGEVPPAELRLIPMMIGSIFVPVGLFAYAWSSFPHVSWAGPCFSGMACGFGFLMLYNPANNYIVDSYQHYAASGLAAKTFVRSMWGGAVPLFTIQMYHRLGYEWATTLMAFISLACVAIPFMFYIYGARIRKRSKYAYSPAAPTTTTVDDVENGSAVKTEKHHHSSNSSCSS</sequence>
<dbReference type="HOGENOM" id="CLU_008455_11_5_1"/>
<dbReference type="PROSITE" id="PS50850">
    <property type="entry name" value="MFS"/>
    <property type="match status" value="1"/>
</dbReference>
<evidence type="ECO:0000259" key="7">
    <source>
        <dbReference type="PROSITE" id="PS50850"/>
    </source>
</evidence>
<feature type="transmembrane region" description="Helical" evidence="6">
    <location>
        <begin position="298"/>
        <end position="319"/>
    </location>
</feature>
<feature type="transmembrane region" description="Helical" evidence="6">
    <location>
        <begin position="524"/>
        <end position="542"/>
    </location>
</feature>
<dbReference type="OrthoDB" id="6770063at2759"/>
<dbReference type="InterPro" id="IPR020846">
    <property type="entry name" value="MFS_dom"/>
</dbReference>
<feature type="transmembrane region" description="Helical" evidence="6">
    <location>
        <begin position="412"/>
        <end position="432"/>
    </location>
</feature>
<dbReference type="RefSeq" id="XP_003681902.1">
    <property type="nucleotide sequence ID" value="XM_003681854.1"/>
</dbReference>
<feature type="transmembrane region" description="Helical" evidence="6">
    <location>
        <begin position="372"/>
        <end position="392"/>
    </location>
</feature>
<feature type="transmembrane region" description="Helical" evidence="6">
    <location>
        <begin position="266"/>
        <end position="286"/>
    </location>
</feature>
<gene>
    <name evidence="8" type="primary">TDEL0E04480</name>
    <name evidence="8" type="ORF">TDEL_0E04480</name>
</gene>
<feature type="transmembrane region" description="Helical" evidence="6">
    <location>
        <begin position="548"/>
        <end position="570"/>
    </location>
</feature>
<dbReference type="Proteomes" id="UP000005627">
    <property type="component" value="Chromosome 5"/>
</dbReference>
<dbReference type="FunFam" id="1.20.1250.20:FF:000011">
    <property type="entry name" value="MFS multidrug transporter, putative"/>
    <property type="match status" value="1"/>
</dbReference>
<dbReference type="EMBL" id="HE616746">
    <property type="protein sequence ID" value="CCE92691.1"/>
    <property type="molecule type" value="Genomic_DNA"/>
</dbReference>
<evidence type="ECO:0000256" key="4">
    <source>
        <dbReference type="ARBA" id="ARBA00023136"/>
    </source>
</evidence>
<feature type="transmembrane region" description="Helical" evidence="6">
    <location>
        <begin position="209"/>
        <end position="229"/>
    </location>
</feature>
<feature type="domain" description="Major facilitator superfamily (MFS) profile" evidence="7">
    <location>
        <begin position="144"/>
        <end position="577"/>
    </location>
</feature>
<feature type="transmembrane region" description="Helical" evidence="6">
    <location>
        <begin position="174"/>
        <end position="197"/>
    </location>
</feature>